<sequence>MLLSAHLSRKSDDKDNHRKPTNEKLPFSLSQTISTT</sequence>
<accession>A0A2P2P9K5</accession>
<dbReference type="EMBL" id="GGEC01070941">
    <property type="protein sequence ID" value="MBX51425.1"/>
    <property type="molecule type" value="Transcribed_RNA"/>
</dbReference>
<reference evidence="2" key="1">
    <citation type="submission" date="2018-02" db="EMBL/GenBank/DDBJ databases">
        <title>Rhizophora mucronata_Transcriptome.</title>
        <authorList>
            <person name="Meera S.P."/>
            <person name="Sreeshan A."/>
            <person name="Augustine A."/>
        </authorList>
    </citation>
    <scope>NUCLEOTIDE SEQUENCE</scope>
    <source>
        <tissue evidence="2">Leaf</tissue>
    </source>
</reference>
<feature type="region of interest" description="Disordered" evidence="1">
    <location>
        <begin position="1"/>
        <end position="36"/>
    </location>
</feature>
<protein>
    <submittedName>
        <fullName evidence="2">Uncharacterized protein</fullName>
    </submittedName>
</protein>
<organism evidence="2">
    <name type="scientific">Rhizophora mucronata</name>
    <name type="common">Asiatic mangrove</name>
    <dbReference type="NCBI Taxonomy" id="61149"/>
    <lineage>
        <taxon>Eukaryota</taxon>
        <taxon>Viridiplantae</taxon>
        <taxon>Streptophyta</taxon>
        <taxon>Embryophyta</taxon>
        <taxon>Tracheophyta</taxon>
        <taxon>Spermatophyta</taxon>
        <taxon>Magnoliopsida</taxon>
        <taxon>eudicotyledons</taxon>
        <taxon>Gunneridae</taxon>
        <taxon>Pentapetalae</taxon>
        <taxon>rosids</taxon>
        <taxon>fabids</taxon>
        <taxon>Malpighiales</taxon>
        <taxon>Rhizophoraceae</taxon>
        <taxon>Rhizophora</taxon>
    </lineage>
</organism>
<evidence type="ECO:0000313" key="2">
    <source>
        <dbReference type="EMBL" id="MBX51425.1"/>
    </source>
</evidence>
<evidence type="ECO:0000256" key="1">
    <source>
        <dbReference type="SAM" id="MobiDB-lite"/>
    </source>
</evidence>
<feature type="compositionally biased region" description="Basic and acidic residues" evidence="1">
    <location>
        <begin position="9"/>
        <end position="22"/>
    </location>
</feature>
<name>A0A2P2P9K5_RHIMU</name>
<dbReference type="AlphaFoldDB" id="A0A2P2P9K5"/>
<proteinExistence type="predicted"/>